<dbReference type="Proteomes" id="UP001589609">
    <property type="component" value="Unassembled WGS sequence"/>
</dbReference>
<dbReference type="EMBL" id="JBHMAF010000050">
    <property type="protein sequence ID" value="MFB9759000.1"/>
    <property type="molecule type" value="Genomic_DNA"/>
</dbReference>
<proteinExistence type="predicted"/>
<dbReference type="Gene3D" id="1.20.1260.10">
    <property type="match status" value="1"/>
</dbReference>
<dbReference type="InterPro" id="IPR012347">
    <property type="entry name" value="Ferritin-like"/>
</dbReference>
<feature type="chain" id="PRO_5046909129" description="DUF2202 domain-containing protein" evidence="1">
    <location>
        <begin position="28"/>
        <end position="176"/>
    </location>
</feature>
<keyword evidence="3" id="KW-1185">Reference proteome</keyword>
<comment type="caution">
    <text evidence="2">The sequence shown here is derived from an EMBL/GenBank/DDBJ whole genome shotgun (WGS) entry which is preliminary data.</text>
</comment>
<sequence>MKTSVSKYISCMIASILFLTVSYTVSAQTNTLQNLGAKGALQDSSITLEKALTYALQDEYAAQARCDAVIQKFGAVKPFVRIKKAEQSHIETLLPLFKAYKVPVPKNQAANLTEAPVSLKAAFRVGIEKETDHISMYTKLLETPGIPADVQRAMTTIRHASLNHLAAFQAGLSRSE</sequence>
<evidence type="ECO:0008006" key="4">
    <source>
        <dbReference type="Google" id="ProtNLM"/>
    </source>
</evidence>
<gene>
    <name evidence="2" type="ORF">ACFFMS_11060</name>
</gene>
<feature type="signal peptide" evidence="1">
    <location>
        <begin position="1"/>
        <end position="27"/>
    </location>
</feature>
<evidence type="ECO:0000313" key="3">
    <source>
        <dbReference type="Proteomes" id="UP001589609"/>
    </source>
</evidence>
<protein>
    <recommendedName>
        <fullName evidence="4">DUF2202 domain-containing protein</fullName>
    </recommendedName>
</protein>
<dbReference type="CDD" id="cd01048">
    <property type="entry name" value="Ferritin_like_AB2"/>
    <property type="match status" value="1"/>
</dbReference>
<dbReference type="RefSeq" id="WP_379949283.1">
    <property type="nucleotide sequence ID" value="NZ_JBHMAF010000050.1"/>
</dbReference>
<dbReference type="InterPro" id="IPR019243">
    <property type="entry name" value="DUF2202"/>
</dbReference>
<keyword evidence="1" id="KW-0732">Signal</keyword>
<dbReference type="InterPro" id="IPR009078">
    <property type="entry name" value="Ferritin-like_SF"/>
</dbReference>
<organism evidence="2 3">
    <name type="scientific">Ectobacillus funiculus</name>
    <dbReference type="NCBI Taxonomy" id="137993"/>
    <lineage>
        <taxon>Bacteria</taxon>
        <taxon>Bacillati</taxon>
        <taxon>Bacillota</taxon>
        <taxon>Bacilli</taxon>
        <taxon>Bacillales</taxon>
        <taxon>Bacillaceae</taxon>
        <taxon>Ectobacillus</taxon>
    </lineage>
</organism>
<reference evidence="2 3" key="1">
    <citation type="submission" date="2024-09" db="EMBL/GenBank/DDBJ databases">
        <authorList>
            <person name="Sun Q."/>
            <person name="Mori K."/>
        </authorList>
    </citation>
    <scope>NUCLEOTIDE SEQUENCE [LARGE SCALE GENOMIC DNA]</scope>
    <source>
        <strain evidence="2 3">JCM 11201</strain>
    </source>
</reference>
<dbReference type="SUPFAM" id="SSF47240">
    <property type="entry name" value="Ferritin-like"/>
    <property type="match status" value="1"/>
</dbReference>
<evidence type="ECO:0000256" key="1">
    <source>
        <dbReference type="SAM" id="SignalP"/>
    </source>
</evidence>
<accession>A0ABV5WEH2</accession>
<name>A0ABV5WEH2_9BACI</name>
<evidence type="ECO:0000313" key="2">
    <source>
        <dbReference type="EMBL" id="MFB9759000.1"/>
    </source>
</evidence>